<dbReference type="Pfam" id="PF13116">
    <property type="entry name" value="YhdP"/>
    <property type="match status" value="1"/>
</dbReference>
<evidence type="ECO:0000256" key="2">
    <source>
        <dbReference type="SAM" id="Phobius"/>
    </source>
</evidence>
<dbReference type="RefSeq" id="WP_035323690.1">
    <property type="nucleotide sequence ID" value="NZ_FONH01000019.1"/>
</dbReference>
<evidence type="ECO:0000259" key="3">
    <source>
        <dbReference type="Pfam" id="PF13116"/>
    </source>
</evidence>
<evidence type="ECO:0000313" key="5">
    <source>
        <dbReference type="Proteomes" id="UP000199477"/>
    </source>
</evidence>
<organism evidence="4 5">
    <name type="scientific">Dyella marensis</name>
    <dbReference type="NCBI Taxonomy" id="500610"/>
    <lineage>
        <taxon>Bacteria</taxon>
        <taxon>Pseudomonadati</taxon>
        <taxon>Pseudomonadota</taxon>
        <taxon>Gammaproteobacteria</taxon>
        <taxon>Lysobacterales</taxon>
        <taxon>Rhodanobacteraceae</taxon>
        <taxon>Dyella</taxon>
    </lineage>
</organism>
<dbReference type="NCBIfam" id="TIGR02099">
    <property type="entry name" value="YhdP family protein"/>
    <property type="match status" value="1"/>
</dbReference>
<accession>A0A1I2IW04</accession>
<gene>
    <name evidence="4" type="ORF">SAMN02799615_03687</name>
</gene>
<sequence>MNVSVRQRLHRIARALGWVLGVSVISLAVLAGLIQLLLPTLASHPQWVAAQLSRLLERPVSFASLEGRWEPSGPLFVMRNTVVAAGPGESALSIPETELKLDLGGWLMPARHLVNLRVRGMQLDLARGKDGSWHVNGIGVAGGGERQNPSFGRLSVELWLRDLRLDIADETTGKHYALLARQLRVSRQGGRVRVGAILQREGVAGELRGAGNFREDGADGRLWIAGSKVDLRAFAAGIDLGGYTVDSGNGTFASWLDWRDAKVVRNLTRLDLDGLALTNPAGHQARVASLHALGDMNKTAQGLRVRWGADDGGALVLDVHNGADGHADEALIAARDLQLGALAPWAALKPELSPGMAQWLGTGKPRGKLGQVALRWTRADGLASANVGFSGLGIDAVGKLPGIDRLDGVLRGDAGALSVELPPQATVLRFPRTFRKPFALSRLAGDIAAWHEDGDWHLGIEPLDFVGAGFGGQARGEIRLPDAGGRPFLDLYAMLDHADMDAAKLFWPIDSMSPQAIEWLDRALVAGKIERSDMLVRGDLKDWPFHANEGRFEARAELSGLSLDYGRNWPRAEGIDAVANFVNNSMLVEASGGESLGVKTERAVAVIPDLAHTVLDLNVHGSGSGASLMDFVKHSPIGSRQADTLNKLSLGGAGTFDFHLSLPMNNAREFFLNGTTDLKDVDLNAPDWNLKLDKISGQASFDGHGFRAGALDTVFRGQPSKLDIAIAGATGRPDTEFSARLSGRYGMAELVQGLSQLDWLKDVASGRSDTTVGFDIVRPDTVANAAQLLTLDTNFAGMALDLPAPLKKSADASLPTHLALTLPVSGGDLQIALGQVMRQRFRLPDDKRPLAASFAFGTRMPDTVPDKGIRVRGRAARMDVTGWVQRAVAGSSTGGPGLESIDVSADQAELFGHPFPSMRIQAAPESGQLNVDVDSADIVGRFIVPTDDLDKRGVTARLQRLYWPKTSGRSSDAKTNPGDPPKTDPANTGITPSSLPPFHLWVGDLRFGESRLGEARLETWPTDRGLHIDQLRAQSRSVQINGSGDWDGTATSSRSHLRIDFAAENLGDMLGAFGFAGLFNGGKTRAHLDATWPGAPSAMELANMDGKLGIQVTDGSIPEVAPGVGRLFGLVSLVELPRRLTLDFGDVFGKGLAFDSITGDFVLADGNATTNNLSMRGPAAEINIKGRTGLRAKDYDQQALVIPHLGSSLPIVGAVVAGPLGAAAGFVAQGLLGRGLNRVASARYHIGGSWDKPDISLVEKKNLSAAEAASSTAPAPLTAPAPASSSAR</sequence>
<dbReference type="InterPro" id="IPR025263">
    <property type="entry name" value="YhdP_central"/>
</dbReference>
<feature type="domain" description="YhdP central" evidence="3">
    <location>
        <begin position="9"/>
        <end position="1255"/>
    </location>
</feature>
<feature type="region of interest" description="Disordered" evidence="1">
    <location>
        <begin position="1267"/>
        <end position="1288"/>
    </location>
</feature>
<proteinExistence type="predicted"/>
<dbReference type="PANTHER" id="PTHR38690:SF1">
    <property type="entry name" value="PROTEASE"/>
    <property type="match status" value="1"/>
</dbReference>
<name>A0A1I2IW04_9GAMM</name>
<evidence type="ECO:0000313" key="4">
    <source>
        <dbReference type="EMBL" id="SFF46389.1"/>
    </source>
</evidence>
<evidence type="ECO:0000256" key="1">
    <source>
        <dbReference type="SAM" id="MobiDB-lite"/>
    </source>
</evidence>
<keyword evidence="5" id="KW-1185">Reference proteome</keyword>
<dbReference type="STRING" id="500610.SAMN02799615_03687"/>
<keyword evidence="2" id="KW-0472">Membrane</keyword>
<reference evidence="5" key="1">
    <citation type="submission" date="2016-10" db="EMBL/GenBank/DDBJ databases">
        <authorList>
            <person name="Varghese N."/>
            <person name="Submissions S."/>
        </authorList>
    </citation>
    <scope>NUCLEOTIDE SEQUENCE [LARGE SCALE GENOMIC DNA]</scope>
    <source>
        <strain evidence="5">UNC178MFTsu3.1</strain>
    </source>
</reference>
<keyword evidence="2" id="KW-1133">Transmembrane helix</keyword>
<dbReference type="EMBL" id="FONH01000019">
    <property type="protein sequence ID" value="SFF46389.1"/>
    <property type="molecule type" value="Genomic_DNA"/>
</dbReference>
<dbReference type="Proteomes" id="UP000199477">
    <property type="component" value="Unassembled WGS sequence"/>
</dbReference>
<protein>
    <submittedName>
        <fullName evidence="4">TIGR02099 family protein</fullName>
    </submittedName>
</protein>
<keyword evidence="2" id="KW-0812">Transmembrane</keyword>
<dbReference type="InterPro" id="IPR011836">
    <property type="entry name" value="YhdP"/>
</dbReference>
<dbReference type="PANTHER" id="PTHR38690">
    <property type="entry name" value="PROTEASE-RELATED"/>
    <property type="match status" value="1"/>
</dbReference>
<feature type="transmembrane region" description="Helical" evidence="2">
    <location>
        <begin position="12"/>
        <end position="38"/>
    </location>
</feature>
<feature type="region of interest" description="Disordered" evidence="1">
    <location>
        <begin position="965"/>
        <end position="992"/>
    </location>
</feature>